<sequence length="570" mass="64363">MSDWKKFLTEQRIAYFSMEIGLTAEIPTYSGGLGVLAGDTIKTAADLKIPLVAVTLLSRKGYFLQTIDDQGRQQESPNTWDPEKLLECLPAKTLLSIEGRDVKVQAWLYRVTSPSRGQVPVLFLDTDIPGNADEDRGITDYLYGGDQAYRLKQEIVLGIGGARLLAQLGFSIRKYHMNEGHASLLTLELLTRSRRPLEDTWDERNSWNTREVISKCVFTTHTPVRAGHDQFPYELVERILDHEIPLDLLKGLGGQEQLNMTLLAMNLSQYVNGVAKKHGEVSQAMFPGFEIHAITNGIHPFTWTSPYFVNLYGRYLPSWATEPEMLVRVDSIPDAEIWEAHCGAKAYLFQYISETCGIELDPDILTIGFARRVATYKRGDLIFTDLERLLRIGEGKLQLVFGGKAHPHDTPGKELIHRIMEVIASCRDRIRMVYLPNYNMEVASRLIPGVDLWLNTPMRPLEASGTSGMKAAINGVPNFSVLDGWWIEGHIEGVTGWSIGPPSKGNSTSQNHTAEDVEDLYAKLENTIMPLYYQDRAGWIRVMKNAIGKNAYYFNTHVMMRRYVTEAYCH</sequence>
<comment type="similarity">
    <text evidence="1">Belongs to the glycogen phosphorylase family.</text>
</comment>
<protein>
    <submittedName>
        <fullName evidence="2">Alpha-glucan phosphorylase</fullName>
    </submittedName>
</protein>
<dbReference type="AlphaFoldDB" id="A0A1L3GIJ1"/>
<name>A0A1L3GIJ1_SYNAC</name>
<dbReference type="KEGG" id="pace:A6070_06590"/>
<dbReference type="GO" id="GO:0030170">
    <property type="term" value="F:pyridoxal phosphate binding"/>
    <property type="evidence" value="ECO:0007669"/>
    <property type="project" value="InterPro"/>
</dbReference>
<dbReference type="GO" id="GO:0005975">
    <property type="term" value="P:carbohydrate metabolic process"/>
    <property type="evidence" value="ECO:0007669"/>
    <property type="project" value="InterPro"/>
</dbReference>
<keyword evidence="3" id="KW-1185">Reference proteome</keyword>
<dbReference type="OrthoDB" id="7229284at2"/>
<dbReference type="Pfam" id="PF00343">
    <property type="entry name" value="Phosphorylase"/>
    <property type="match status" value="1"/>
</dbReference>
<evidence type="ECO:0000313" key="2">
    <source>
        <dbReference type="EMBL" id="APG25752.1"/>
    </source>
</evidence>
<dbReference type="PANTHER" id="PTHR42655:SF1">
    <property type="entry name" value="GLYCOGEN PHOSPHORYLASE"/>
    <property type="match status" value="1"/>
</dbReference>
<dbReference type="InterPro" id="IPR052182">
    <property type="entry name" value="Glycogen/Maltodextrin_Phosph"/>
</dbReference>
<dbReference type="EMBL" id="CP015518">
    <property type="protein sequence ID" value="APG25752.1"/>
    <property type="molecule type" value="Genomic_DNA"/>
</dbReference>
<reference evidence="2 3" key="1">
    <citation type="journal article" date="2017" name="Genome Announc.">
        <title>Complete Genome Sequences of Two Acetylene-Fermenting Pelobacter acetylenicus Strains.</title>
        <authorList>
            <person name="Sutton J.M."/>
            <person name="Baesman S.M."/>
            <person name="Fierst J.L."/>
            <person name="Poret-Peterson A.T."/>
            <person name="Oremland R.S."/>
            <person name="Dunlap D.S."/>
            <person name="Akob D.M."/>
        </authorList>
    </citation>
    <scope>NUCLEOTIDE SEQUENCE [LARGE SCALE GENOMIC DNA]</scope>
    <source>
        <strain evidence="2 3">DSM 3247</strain>
    </source>
</reference>
<evidence type="ECO:0000256" key="1">
    <source>
        <dbReference type="ARBA" id="ARBA00006047"/>
    </source>
</evidence>
<dbReference type="SUPFAM" id="SSF53756">
    <property type="entry name" value="UDP-Glycosyltransferase/glycogen phosphorylase"/>
    <property type="match status" value="1"/>
</dbReference>
<dbReference type="PANTHER" id="PTHR42655">
    <property type="entry name" value="GLYCOGEN PHOSPHORYLASE"/>
    <property type="match status" value="1"/>
</dbReference>
<dbReference type="RefSeq" id="WP_072287595.1">
    <property type="nucleotide sequence ID" value="NZ_CP015455.1"/>
</dbReference>
<proteinExistence type="inferred from homology"/>
<accession>A0A1L3GIJ1</accession>
<dbReference type="NCBIfam" id="TIGR02094">
    <property type="entry name" value="more_P_ylases"/>
    <property type="match status" value="1"/>
</dbReference>
<dbReference type="Gene3D" id="3.40.50.2000">
    <property type="entry name" value="Glycogen Phosphorylase B"/>
    <property type="match status" value="3"/>
</dbReference>
<dbReference type="GO" id="GO:0008184">
    <property type="term" value="F:glycogen phosphorylase activity"/>
    <property type="evidence" value="ECO:0007669"/>
    <property type="project" value="InterPro"/>
</dbReference>
<gene>
    <name evidence="2" type="ORF">A7E75_12575</name>
</gene>
<organism evidence="2 3">
    <name type="scientific">Syntrophotalea acetylenica</name>
    <name type="common">Pelobacter acetylenicus</name>
    <dbReference type="NCBI Taxonomy" id="29542"/>
    <lineage>
        <taxon>Bacteria</taxon>
        <taxon>Pseudomonadati</taxon>
        <taxon>Thermodesulfobacteriota</taxon>
        <taxon>Desulfuromonadia</taxon>
        <taxon>Desulfuromonadales</taxon>
        <taxon>Syntrophotaleaceae</taxon>
        <taxon>Syntrophotalea</taxon>
    </lineage>
</organism>
<dbReference type="Proteomes" id="UP000182264">
    <property type="component" value="Chromosome"/>
</dbReference>
<dbReference type="InterPro" id="IPR011834">
    <property type="entry name" value="Agluc_phsphrylas"/>
</dbReference>
<dbReference type="STRING" id="29542.A6070_06590"/>
<evidence type="ECO:0000313" key="3">
    <source>
        <dbReference type="Proteomes" id="UP000182264"/>
    </source>
</evidence>
<dbReference type="InterPro" id="IPR000811">
    <property type="entry name" value="Glyco_trans_35"/>
</dbReference>